<sequence length="201" mass="21873">MLSVDLLRQMRQGKDPPESKMHQHPREGQLWALGTQGVAVPLGAAAREEELHIPLGRERKVGARKTECPRPAGFAPAAHRLFLRPEGLDPSANPGPRDGADPRGPPGRGGRPEVVLSPWERAGVEGREIKRANCGRPRGRRSEKGQGRQQPTQNRLPPGACPSEGSQGPEGARDRFRCPFLPAETWKPGLETGRAAETPRP</sequence>
<organism evidence="1 2">
    <name type="scientific">Rangifer tarandus platyrhynchus</name>
    <name type="common">Svalbard reindeer</name>
    <dbReference type="NCBI Taxonomy" id="3082113"/>
    <lineage>
        <taxon>Eukaryota</taxon>
        <taxon>Metazoa</taxon>
        <taxon>Chordata</taxon>
        <taxon>Craniata</taxon>
        <taxon>Vertebrata</taxon>
        <taxon>Euteleostomi</taxon>
        <taxon>Mammalia</taxon>
        <taxon>Eutheria</taxon>
        <taxon>Laurasiatheria</taxon>
        <taxon>Artiodactyla</taxon>
        <taxon>Ruminantia</taxon>
        <taxon>Pecora</taxon>
        <taxon>Cervidae</taxon>
        <taxon>Odocoileinae</taxon>
        <taxon>Rangifer</taxon>
    </lineage>
</organism>
<protein>
    <submittedName>
        <fullName evidence="1">Uncharacterized protein</fullName>
    </submittedName>
</protein>
<dbReference type="EMBL" id="OX596116">
    <property type="protein sequence ID" value="CAI9708220.1"/>
    <property type="molecule type" value="Genomic_DNA"/>
</dbReference>
<gene>
    <name evidence="1" type="ORF">MRATA1EN3_LOCUS19433</name>
</gene>
<dbReference type="Proteomes" id="UP001162501">
    <property type="component" value="Chromosome 32"/>
</dbReference>
<name>A0ACB0F5B7_RANTA</name>
<evidence type="ECO:0000313" key="1">
    <source>
        <dbReference type="EMBL" id="CAI9708220.1"/>
    </source>
</evidence>
<proteinExistence type="predicted"/>
<reference evidence="1" key="1">
    <citation type="submission" date="2023-05" db="EMBL/GenBank/DDBJ databases">
        <authorList>
            <consortium name="ELIXIR-Norway"/>
        </authorList>
    </citation>
    <scope>NUCLEOTIDE SEQUENCE</scope>
</reference>
<accession>A0ACB0F5B7</accession>
<evidence type="ECO:0000313" key="2">
    <source>
        <dbReference type="Proteomes" id="UP001162501"/>
    </source>
</evidence>